<feature type="region of interest" description="Disordered" evidence="1">
    <location>
        <begin position="1"/>
        <end position="86"/>
    </location>
</feature>
<keyword evidence="3" id="KW-1185">Reference proteome</keyword>
<gene>
    <name evidence="2" type="ORF">GWI33_018031</name>
</gene>
<evidence type="ECO:0000313" key="3">
    <source>
        <dbReference type="Proteomes" id="UP000625711"/>
    </source>
</evidence>
<evidence type="ECO:0000313" key="2">
    <source>
        <dbReference type="EMBL" id="KAF7268889.1"/>
    </source>
</evidence>
<protein>
    <submittedName>
        <fullName evidence="2">Uncharacterized protein</fullName>
    </submittedName>
</protein>
<feature type="compositionally biased region" description="Basic and acidic residues" evidence="1">
    <location>
        <begin position="61"/>
        <end position="74"/>
    </location>
</feature>
<dbReference type="Proteomes" id="UP000625711">
    <property type="component" value="Unassembled WGS sequence"/>
</dbReference>
<feature type="compositionally biased region" description="Basic and acidic residues" evidence="1">
    <location>
        <begin position="38"/>
        <end position="53"/>
    </location>
</feature>
<dbReference type="EMBL" id="JAACXV010014294">
    <property type="protein sequence ID" value="KAF7268889.1"/>
    <property type="molecule type" value="Genomic_DNA"/>
</dbReference>
<accession>A0A834M8H4</accession>
<reference evidence="2" key="1">
    <citation type="submission" date="2020-08" db="EMBL/GenBank/DDBJ databases">
        <title>Genome sequencing and assembly of the red palm weevil Rhynchophorus ferrugineus.</title>
        <authorList>
            <person name="Dias G.B."/>
            <person name="Bergman C.M."/>
            <person name="Manee M."/>
        </authorList>
    </citation>
    <scope>NUCLEOTIDE SEQUENCE</scope>
    <source>
        <strain evidence="2">AA-2017</strain>
        <tissue evidence="2">Whole larva</tissue>
    </source>
</reference>
<evidence type="ECO:0000256" key="1">
    <source>
        <dbReference type="SAM" id="MobiDB-lite"/>
    </source>
</evidence>
<dbReference type="AlphaFoldDB" id="A0A834M8H4"/>
<name>A0A834M8H4_RHYFE</name>
<sequence length="118" mass="12847">MAVRTVGGSGGSGGGGGGGWRCATRWSAVSRTGWDVSRSARGESVKPQRENGFKETTGANGRRENETGEVERGREKGRRRREPKQIRSVHISVSEKQTDALSCTEYPGRIKGRRRTSV</sequence>
<proteinExistence type="predicted"/>
<comment type="caution">
    <text evidence="2">The sequence shown here is derived from an EMBL/GenBank/DDBJ whole genome shotgun (WGS) entry which is preliminary data.</text>
</comment>
<feature type="compositionally biased region" description="Gly residues" evidence="1">
    <location>
        <begin position="7"/>
        <end position="20"/>
    </location>
</feature>
<organism evidence="2 3">
    <name type="scientific">Rhynchophorus ferrugineus</name>
    <name type="common">Red palm weevil</name>
    <name type="synonym">Curculio ferrugineus</name>
    <dbReference type="NCBI Taxonomy" id="354439"/>
    <lineage>
        <taxon>Eukaryota</taxon>
        <taxon>Metazoa</taxon>
        <taxon>Ecdysozoa</taxon>
        <taxon>Arthropoda</taxon>
        <taxon>Hexapoda</taxon>
        <taxon>Insecta</taxon>
        <taxon>Pterygota</taxon>
        <taxon>Neoptera</taxon>
        <taxon>Endopterygota</taxon>
        <taxon>Coleoptera</taxon>
        <taxon>Polyphaga</taxon>
        <taxon>Cucujiformia</taxon>
        <taxon>Curculionidae</taxon>
        <taxon>Dryophthorinae</taxon>
        <taxon>Rhynchophorus</taxon>
    </lineage>
</organism>